<protein>
    <submittedName>
        <fullName evidence="2">General stress protein 26</fullName>
    </submittedName>
</protein>
<accession>A0A1T4SQP5</accession>
<feature type="domain" description="General stress protein FMN-binding split barrel" evidence="1">
    <location>
        <begin position="23"/>
        <end position="142"/>
    </location>
</feature>
<evidence type="ECO:0000313" key="3">
    <source>
        <dbReference type="Proteomes" id="UP000190092"/>
    </source>
</evidence>
<dbReference type="AlphaFoldDB" id="A0A1T4SQP5"/>
<dbReference type="PANTHER" id="PTHR34818">
    <property type="entry name" value="PROTEIN BLI-3"/>
    <property type="match status" value="1"/>
</dbReference>
<name>A0A1T4SQP5_9HYPH</name>
<reference evidence="3" key="1">
    <citation type="submission" date="2017-02" db="EMBL/GenBank/DDBJ databases">
        <authorList>
            <person name="Varghese N."/>
            <person name="Submissions S."/>
        </authorList>
    </citation>
    <scope>NUCLEOTIDE SEQUENCE [LARGE SCALE GENOMIC DNA]</scope>
    <source>
        <strain evidence="3">ATCC 27094</strain>
    </source>
</reference>
<dbReference type="RefSeq" id="WP_170921120.1">
    <property type="nucleotide sequence ID" value="NZ_FUWJ01000009.1"/>
</dbReference>
<proteinExistence type="predicted"/>
<dbReference type="InterPro" id="IPR012349">
    <property type="entry name" value="Split_barrel_FMN-bd"/>
</dbReference>
<organism evidence="2 3">
    <name type="scientific">Enhydrobacter aerosaccus</name>
    <dbReference type="NCBI Taxonomy" id="225324"/>
    <lineage>
        <taxon>Bacteria</taxon>
        <taxon>Pseudomonadati</taxon>
        <taxon>Pseudomonadota</taxon>
        <taxon>Alphaproteobacteria</taxon>
        <taxon>Hyphomicrobiales</taxon>
        <taxon>Enhydrobacter</taxon>
    </lineage>
</organism>
<keyword evidence="3" id="KW-1185">Reference proteome</keyword>
<dbReference type="EMBL" id="FUWJ01000009">
    <property type="protein sequence ID" value="SKA30549.1"/>
    <property type="molecule type" value="Genomic_DNA"/>
</dbReference>
<dbReference type="InterPro" id="IPR038725">
    <property type="entry name" value="YdaG_split_barrel_FMN-bd"/>
</dbReference>
<gene>
    <name evidence="2" type="ORF">SAMN02745126_04983</name>
</gene>
<evidence type="ECO:0000259" key="1">
    <source>
        <dbReference type="Pfam" id="PF16242"/>
    </source>
</evidence>
<dbReference type="STRING" id="225324.SAMN02745126_04983"/>
<sequence>MLEARTETQSTDVAQLLAGAARTIEKVRYCWLVTTTPEGHTRARPMGRLLHDPDEDDWRIRFVTDGRSRKTADLAHDGTVSLVFQHDPSDAYVAVSGRAVLRAEESEVRRRWKNAYEAYFPTEQDRAHAAFLELDVEAMELWIRGVTPEPFGLAPTVLKRQPGGRWHLVPLLSR</sequence>
<dbReference type="PANTHER" id="PTHR34818:SF1">
    <property type="entry name" value="PROTEIN BLI-3"/>
    <property type="match status" value="1"/>
</dbReference>
<dbReference type="Gene3D" id="2.30.110.10">
    <property type="entry name" value="Electron Transport, Fmn-binding Protein, Chain A"/>
    <property type="match status" value="1"/>
</dbReference>
<dbReference type="InterPro" id="IPR052917">
    <property type="entry name" value="Stress-Dev_Protein"/>
</dbReference>
<dbReference type="SUPFAM" id="SSF50475">
    <property type="entry name" value="FMN-binding split barrel"/>
    <property type="match status" value="1"/>
</dbReference>
<dbReference type="Pfam" id="PF16242">
    <property type="entry name" value="Pyrid_ox_like"/>
    <property type="match status" value="1"/>
</dbReference>
<dbReference type="Proteomes" id="UP000190092">
    <property type="component" value="Unassembled WGS sequence"/>
</dbReference>
<evidence type="ECO:0000313" key="2">
    <source>
        <dbReference type="EMBL" id="SKA30549.1"/>
    </source>
</evidence>